<comment type="caution">
    <text evidence="2">The sequence shown here is derived from an EMBL/GenBank/DDBJ whole genome shotgun (WGS) entry which is preliminary data.</text>
</comment>
<dbReference type="Gene3D" id="3.40.630.30">
    <property type="match status" value="1"/>
</dbReference>
<gene>
    <name evidence="2" type="ORF">PENSTE_c001G07063</name>
</gene>
<dbReference type="EMBL" id="MLKD01000001">
    <property type="protein sequence ID" value="OQE32299.1"/>
    <property type="molecule type" value="Genomic_DNA"/>
</dbReference>
<dbReference type="InterPro" id="IPR016181">
    <property type="entry name" value="Acyl_CoA_acyltransferase"/>
</dbReference>
<sequence length="193" mass="21783">MSSTSEITLIPWDPLSEPHRKTLYQQRVDCSWDMELVQEVWRDEQIRGDKCIYWVALPTNDAGDREREKLVDTATSIYAATRQPTRADFIPIGHIGLDAKNAKAEKLGLEIPSEGVFWIKSLFVRHNAQGKGIGRAAMDEIERIAAREPLHARTLMLDTVERGDQLREEFAKATYGGVPKASLIYSQVGLMLS</sequence>
<feature type="domain" description="N-acetyltransferase" evidence="1">
    <location>
        <begin position="76"/>
        <end position="162"/>
    </location>
</feature>
<protein>
    <recommendedName>
        <fullName evidence="1">N-acetyltransferase domain-containing protein</fullName>
    </recommendedName>
</protein>
<reference evidence="3" key="1">
    <citation type="journal article" date="2017" name="Nat. Microbiol.">
        <title>Global analysis of biosynthetic gene clusters reveals vast potential of secondary metabolite production in Penicillium species.</title>
        <authorList>
            <person name="Nielsen J.C."/>
            <person name="Grijseels S."/>
            <person name="Prigent S."/>
            <person name="Ji B."/>
            <person name="Dainat J."/>
            <person name="Nielsen K.F."/>
            <person name="Frisvad J.C."/>
            <person name="Workman M."/>
            <person name="Nielsen J."/>
        </authorList>
    </citation>
    <scope>NUCLEOTIDE SEQUENCE [LARGE SCALE GENOMIC DNA]</scope>
    <source>
        <strain evidence="3">IBT 24891</strain>
    </source>
</reference>
<evidence type="ECO:0000313" key="2">
    <source>
        <dbReference type="EMBL" id="OQE32299.1"/>
    </source>
</evidence>
<dbReference type="InterPro" id="IPR000182">
    <property type="entry name" value="GNAT_dom"/>
</dbReference>
<dbReference type="SUPFAM" id="SSF55729">
    <property type="entry name" value="Acyl-CoA N-acyltransferases (Nat)"/>
    <property type="match status" value="1"/>
</dbReference>
<dbReference type="OrthoDB" id="2326446at2759"/>
<evidence type="ECO:0000259" key="1">
    <source>
        <dbReference type="Pfam" id="PF00583"/>
    </source>
</evidence>
<proteinExistence type="predicted"/>
<dbReference type="Proteomes" id="UP000191285">
    <property type="component" value="Unassembled WGS sequence"/>
</dbReference>
<dbReference type="AlphaFoldDB" id="A0A1V6U2I5"/>
<dbReference type="Pfam" id="PF00583">
    <property type="entry name" value="Acetyltransf_1"/>
    <property type="match status" value="1"/>
</dbReference>
<accession>A0A1V6U2I5</accession>
<dbReference type="GO" id="GO:0016747">
    <property type="term" value="F:acyltransferase activity, transferring groups other than amino-acyl groups"/>
    <property type="evidence" value="ECO:0007669"/>
    <property type="project" value="InterPro"/>
</dbReference>
<organism evidence="2 3">
    <name type="scientific">Penicillium steckii</name>
    <dbReference type="NCBI Taxonomy" id="303698"/>
    <lineage>
        <taxon>Eukaryota</taxon>
        <taxon>Fungi</taxon>
        <taxon>Dikarya</taxon>
        <taxon>Ascomycota</taxon>
        <taxon>Pezizomycotina</taxon>
        <taxon>Eurotiomycetes</taxon>
        <taxon>Eurotiomycetidae</taxon>
        <taxon>Eurotiales</taxon>
        <taxon>Aspergillaceae</taxon>
        <taxon>Penicillium</taxon>
    </lineage>
</organism>
<dbReference type="CDD" id="cd04301">
    <property type="entry name" value="NAT_SF"/>
    <property type="match status" value="1"/>
</dbReference>
<keyword evidence="3" id="KW-1185">Reference proteome</keyword>
<evidence type="ECO:0000313" key="3">
    <source>
        <dbReference type="Proteomes" id="UP000191285"/>
    </source>
</evidence>
<name>A0A1V6U2I5_9EURO</name>